<protein>
    <submittedName>
        <fullName evidence="4">Uncharacterized protein</fullName>
    </submittedName>
</protein>
<dbReference type="SMART" id="SM00320">
    <property type="entry name" value="WD40"/>
    <property type="match status" value="1"/>
</dbReference>
<dbReference type="PROSITE" id="PS00678">
    <property type="entry name" value="WD_REPEATS_1"/>
    <property type="match status" value="1"/>
</dbReference>
<dbReference type="EMBL" id="QGNW01001202">
    <property type="protein sequence ID" value="RVW50339.1"/>
    <property type="molecule type" value="Genomic_DNA"/>
</dbReference>
<keyword evidence="2" id="KW-0677">Repeat</keyword>
<evidence type="ECO:0000313" key="4">
    <source>
        <dbReference type="EMBL" id="RVW50339.1"/>
    </source>
</evidence>
<accession>A0A438ERH2</accession>
<dbReference type="Proteomes" id="UP000288805">
    <property type="component" value="Unassembled WGS sequence"/>
</dbReference>
<gene>
    <name evidence="4" type="ORF">CK203_086416</name>
</gene>
<dbReference type="PROSITE" id="PS50082">
    <property type="entry name" value="WD_REPEATS_2"/>
    <property type="match status" value="1"/>
</dbReference>
<name>A0A438ERH2_VITVI</name>
<dbReference type="PROSITE" id="PS50294">
    <property type="entry name" value="WD_REPEATS_REGION"/>
    <property type="match status" value="1"/>
</dbReference>
<dbReference type="AlphaFoldDB" id="A0A438ERH2"/>
<evidence type="ECO:0000256" key="2">
    <source>
        <dbReference type="ARBA" id="ARBA00022737"/>
    </source>
</evidence>
<reference evidence="4 5" key="1">
    <citation type="journal article" date="2018" name="PLoS Genet.">
        <title>Population sequencing reveals clonal diversity and ancestral inbreeding in the grapevine cultivar Chardonnay.</title>
        <authorList>
            <person name="Roach M.J."/>
            <person name="Johnson D.L."/>
            <person name="Bohlmann J."/>
            <person name="van Vuuren H.J."/>
            <person name="Jones S.J."/>
            <person name="Pretorius I.S."/>
            <person name="Schmidt S.A."/>
            <person name="Borneman A.R."/>
        </authorList>
    </citation>
    <scope>NUCLEOTIDE SEQUENCE [LARGE SCALE GENOMIC DNA]</scope>
    <source>
        <strain evidence="5">cv. Chardonnay</strain>
        <tissue evidence="4">Leaf</tissue>
    </source>
</reference>
<dbReference type="Gene3D" id="2.130.10.10">
    <property type="entry name" value="YVTN repeat-like/Quinoprotein amine dehydrogenase"/>
    <property type="match status" value="1"/>
</dbReference>
<dbReference type="InterPro" id="IPR036322">
    <property type="entry name" value="WD40_repeat_dom_sf"/>
</dbReference>
<dbReference type="InterPro" id="IPR015943">
    <property type="entry name" value="WD40/YVTN_repeat-like_dom_sf"/>
</dbReference>
<proteinExistence type="predicted"/>
<comment type="caution">
    <text evidence="4">The sequence shown here is derived from an EMBL/GenBank/DDBJ whole genome shotgun (WGS) entry which is preliminary data.</text>
</comment>
<dbReference type="SUPFAM" id="SSF50978">
    <property type="entry name" value="WD40 repeat-like"/>
    <property type="match status" value="1"/>
</dbReference>
<feature type="repeat" description="WD" evidence="3">
    <location>
        <begin position="253"/>
        <end position="280"/>
    </location>
</feature>
<evidence type="ECO:0000256" key="1">
    <source>
        <dbReference type="ARBA" id="ARBA00022574"/>
    </source>
</evidence>
<sequence>MYKNVNYFEWQHSWQMNLSCGANCHCGHRVEVVDSRGKVWRFVFWSQCGKEGRSSHVISEEDSLLCCDAFLDQLMYRGGILFWFEAASSWGCGCKEVPQNASFVEVSVPVEGWLHLACHVGDALERDYLQRSAILGKYSEEIEIWHGDLLLSVSFPNLLIVACNDAWVVDVWEVTSGIGIGSFCFPRQFHDWELECRVISLEAGIRSDVEELRRWSLMNRITRVKKNQLTIFSYVVKKPVVFGIFSSHCLCNAVSFSPDCKLMASSSEDSTVALWELYPP</sequence>
<evidence type="ECO:0000256" key="3">
    <source>
        <dbReference type="PROSITE-ProRule" id="PRU00221"/>
    </source>
</evidence>
<organism evidence="4 5">
    <name type="scientific">Vitis vinifera</name>
    <name type="common">Grape</name>
    <dbReference type="NCBI Taxonomy" id="29760"/>
    <lineage>
        <taxon>Eukaryota</taxon>
        <taxon>Viridiplantae</taxon>
        <taxon>Streptophyta</taxon>
        <taxon>Embryophyta</taxon>
        <taxon>Tracheophyta</taxon>
        <taxon>Spermatophyta</taxon>
        <taxon>Magnoliopsida</taxon>
        <taxon>eudicotyledons</taxon>
        <taxon>Gunneridae</taxon>
        <taxon>Pentapetalae</taxon>
        <taxon>rosids</taxon>
        <taxon>Vitales</taxon>
        <taxon>Vitaceae</taxon>
        <taxon>Viteae</taxon>
        <taxon>Vitis</taxon>
    </lineage>
</organism>
<keyword evidence="1 3" id="KW-0853">WD repeat</keyword>
<dbReference type="InterPro" id="IPR001680">
    <property type="entry name" value="WD40_rpt"/>
</dbReference>
<evidence type="ECO:0000313" key="5">
    <source>
        <dbReference type="Proteomes" id="UP000288805"/>
    </source>
</evidence>
<dbReference type="InterPro" id="IPR019775">
    <property type="entry name" value="WD40_repeat_CS"/>
</dbReference>
<dbReference type="Pfam" id="PF00400">
    <property type="entry name" value="WD40"/>
    <property type="match status" value="1"/>
</dbReference>